<dbReference type="STRING" id="329884.A0A4U0WDF8"/>
<proteinExistence type="inferred from homology"/>
<evidence type="ECO:0000313" key="10">
    <source>
        <dbReference type="EMBL" id="TKA60740.1"/>
    </source>
</evidence>
<dbReference type="Pfam" id="PF01083">
    <property type="entry name" value="Cutinase"/>
    <property type="match status" value="1"/>
</dbReference>
<dbReference type="GO" id="GO:0016052">
    <property type="term" value="P:carbohydrate catabolic process"/>
    <property type="evidence" value="ECO:0007669"/>
    <property type="project" value="TreeGrafter"/>
</dbReference>
<reference evidence="10 11" key="1">
    <citation type="submission" date="2017-03" db="EMBL/GenBank/DDBJ databases">
        <title>Genomes of endolithic fungi from Antarctica.</title>
        <authorList>
            <person name="Coleine C."/>
            <person name="Masonjones S."/>
            <person name="Stajich J.E."/>
        </authorList>
    </citation>
    <scope>NUCLEOTIDE SEQUENCE [LARGE SCALE GENOMIC DNA]</scope>
    <source>
        <strain evidence="10 11">CCFEE 5184</strain>
    </source>
</reference>
<evidence type="ECO:0000256" key="7">
    <source>
        <dbReference type="ARBA" id="ARBA00034045"/>
    </source>
</evidence>
<sequence length="114" mass="11393">MQLTGQLSYLLYAASIAAAVPIVKRAGTSYNGGTTANDVENGVCAPITLIFARGSTEPGTMGSSVGPALAKALISSQGADGVAIQGVDYTATIASNIDQGREGGPGKHIQKRGA</sequence>
<organism evidence="10 11">
    <name type="scientific">Friedmanniomyces simplex</name>
    <dbReference type="NCBI Taxonomy" id="329884"/>
    <lineage>
        <taxon>Eukaryota</taxon>
        <taxon>Fungi</taxon>
        <taxon>Dikarya</taxon>
        <taxon>Ascomycota</taxon>
        <taxon>Pezizomycotina</taxon>
        <taxon>Dothideomycetes</taxon>
        <taxon>Dothideomycetidae</taxon>
        <taxon>Mycosphaerellales</taxon>
        <taxon>Teratosphaeriaceae</taxon>
        <taxon>Friedmanniomyces</taxon>
    </lineage>
</organism>
<protein>
    <recommendedName>
        <fullName evidence="2">cutinase</fullName>
        <ecNumber evidence="2">3.1.1.74</ecNumber>
    </recommendedName>
</protein>
<dbReference type="Proteomes" id="UP000309340">
    <property type="component" value="Unassembled WGS sequence"/>
</dbReference>
<gene>
    <name evidence="10" type="ORF">B0A55_10607</name>
</gene>
<keyword evidence="5" id="KW-0378">Hydrolase</keyword>
<evidence type="ECO:0000256" key="6">
    <source>
        <dbReference type="ARBA" id="ARBA00023157"/>
    </source>
</evidence>
<evidence type="ECO:0000256" key="1">
    <source>
        <dbReference type="ARBA" id="ARBA00007534"/>
    </source>
</evidence>
<feature type="region of interest" description="Disordered" evidence="8">
    <location>
        <begin position="95"/>
        <end position="114"/>
    </location>
</feature>
<dbReference type="GO" id="GO:0005576">
    <property type="term" value="C:extracellular region"/>
    <property type="evidence" value="ECO:0007669"/>
    <property type="project" value="InterPro"/>
</dbReference>
<comment type="caution">
    <text evidence="10">The sequence shown here is derived from an EMBL/GenBank/DDBJ whole genome shotgun (WGS) entry which is preliminary data.</text>
</comment>
<dbReference type="InterPro" id="IPR029058">
    <property type="entry name" value="AB_hydrolase_fold"/>
</dbReference>
<comment type="catalytic activity">
    <reaction evidence="7">
        <text>cutin + H2O = cutin monomers.</text>
        <dbReference type="EC" id="3.1.1.74"/>
    </reaction>
</comment>
<dbReference type="EMBL" id="NAJQ01001327">
    <property type="protein sequence ID" value="TKA60740.1"/>
    <property type="molecule type" value="Genomic_DNA"/>
</dbReference>
<keyword evidence="11" id="KW-1185">Reference proteome</keyword>
<dbReference type="AlphaFoldDB" id="A0A4U0WDF8"/>
<evidence type="ECO:0000256" key="9">
    <source>
        <dbReference type="SAM" id="SignalP"/>
    </source>
</evidence>
<dbReference type="PANTHER" id="PTHR48250:SF2">
    <property type="entry name" value="CUTINASE"/>
    <property type="match status" value="1"/>
</dbReference>
<evidence type="ECO:0000256" key="5">
    <source>
        <dbReference type="ARBA" id="ARBA00022801"/>
    </source>
</evidence>
<feature type="chain" id="PRO_5020999739" description="cutinase" evidence="9">
    <location>
        <begin position="20"/>
        <end position="114"/>
    </location>
</feature>
<evidence type="ECO:0000256" key="3">
    <source>
        <dbReference type="ARBA" id="ARBA00022487"/>
    </source>
</evidence>
<dbReference type="InterPro" id="IPR000675">
    <property type="entry name" value="Cutinase/axe"/>
</dbReference>
<name>A0A4U0WDF8_9PEZI</name>
<keyword evidence="4 9" id="KW-0732">Signal</keyword>
<accession>A0A4U0WDF8</accession>
<dbReference type="Gene3D" id="3.40.50.1820">
    <property type="entry name" value="alpha/beta hydrolase"/>
    <property type="match status" value="1"/>
</dbReference>
<keyword evidence="3" id="KW-0719">Serine esterase</keyword>
<evidence type="ECO:0000256" key="4">
    <source>
        <dbReference type="ARBA" id="ARBA00022729"/>
    </source>
</evidence>
<dbReference type="GO" id="GO:0050525">
    <property type="term" value="F:cutinase activity"/>
    <property type="evidence" value="ECO:0007669"/>
    <property type="project" value="UniProtKB-EC"/>
</dbReference>
<evidence type="ECO:0000313" key="11">
    <source>
        <dbReference type="Proteomes" id="UP000309340"/>
    </source>
</evidence>
<dbReference type="OrthoDB" id="2975078at2759"/>
<evidence type="ECO:0000256" key="8">
    <source>
        <dbReference type="SAM" id="MobiDB-lite"/>
    </source>
</evidence>
<dbReference type="EC" id="3.1.1.74" evidence="2"/>
<dbReference type="PANTHER" id="PTHR48250">
    <property type="entry name" value="CUTINASE 2-RELATED"/>
    <property type="match status" value="1"/>
</dbReference>
<keyword evidence="6" id="KW-1015">Disulfide bond</keyword>
<comment type="similarity">
    <text evidence="1">Belongs to the cutinase family.</text>
</comment>
<feature type="signal peptide" evidence="9">
    <location>
        <begin position="1"/>
        <end position="19"/>
    </location>
</feature>
<evidence type="ECO:0000256" key="2">
    <source>
        <dbReference type="ARBA" id="ARBA00013095"/>
    </source>
</evidence>
<dbReference type="InterPro" id="IPR011150">
    <property type="entry name" value="Cutinase_monf"/>
</dbReference>